<name>A0A835QL28_VANPL</name>
<organism evidence="1 2">
    <name type="scientific">Vanilla planifolia</name>
    <name type="common">Vanilla</name>
    <dbReference type="NCBI Taxonomy" id="51239"/>
    <lineage>
        <taxon>Eukaryota</taxon>
        <taxon>Viridiplantae</taxon>
        <taxon>Streptophyta</taxon>
        <taxon>Embryophyta</taxon>
        <taxon>Tracheophyta</taxon>
        <taxon>Spermatophyta</taxon>
        <taxon>Magnoliopsida</taxon>
        <taxon>Liliopsida</taxon>
        <taxon>Asparagales</taxon>
        <taxon>Orchidaceae</taxon>
        <taxon>Vanilloideae</taxon>
        <taxon>Vanilleae</taxon>
        <taxon>Vanilla</taxon>
    </lineage>
</organism>
<dbReference type="EMBL" id="JADCNL010000007">
    <property type="protein sequence ID" value="KAG0472921.1"/>
    <property type="molecule type" value="Genomic_DNA"/>
</dbReference>
<evidence type="ECO:0000313" key="1">
    <source>
        <dbReference type="EMBL" id="KAG0472921.1"/>
    </source>
</evidence>
<sequence length="137" mass="14926">MITWLSHPGFAFGIGLLQFPILSFFSAPLSSSSPIAKHLSSPTTASAVFRSLTSRNHVFQHIRCGEVDVRHFRCVGKQEMVFFSSFSPQFPAHRGSATTVERSRRRGWAVAAFEGIVIVGSILPSESVQPYAASSLG</sequence>
<reference evidence="1 2" key="1">
    <citation type="journal article" date="2020" name="Nat. Food">
        <title>A phased Vanilla planifolia genome enables genetic improvement of flavour and production.</title>
        <authorList>
            <person name="Hasing T."/>
            <person name="Tang H."/>
            <person name="Brym M."/>
            <person name="Khazi F."/>
            <person name="Huang T."/>
            <person name="Chambers A.H."/>
        </authorList>
    </citation>
    <scope>NUCLEOTIDE SEQUENCE [LARGE SCALE GENOMIC DNA]</scope>
    <source>
        <tissue evidence="1">Leaf</tissue>
    </source>
</reference>
<keyword evidence="2" id="KW-1185">Reference proteome</keyword>
<proteinExistence type="predicted"/>
<gene>
    <name evidence="1" type="ORF">HPP92_014778</name>
</gene>
<dbReference type="AlphaFoldDB" id="A0A835QL28"/>
<accession>A0A835QL28</accession>
<comment type="caution">
    <text evidence="1">The sequence shown here is derived from an EMBL/GenBank/DDBJ whole genome shotgun (WGS) entry which is preliminary data.</text>
</comment>
<protein>
    <submittedName>
        <fullName evidence="1">Uncharacterized protein</fullName>
    </submittedName>
</protein>
<dbReference type="Proteomes" id="UP000636800">
    <property type="component" value="Chromosome 7"/>
</dbReference>
<dbReference type="OrthoDB" id="8062037at2759"/>
<evidence type="ECO:0000313" key="2">
    <source>
        <dbReference type="Proteomes" id="UP000636800"/>
    </source>
</evidence>